<accession>A0ABU4A2J4</accession>
<gene>
    <name evidence="1" type="ORF">O0R41_19590</name>
</gene>
<organism evidence="1 2">
    <name type="scientific">Sphingobium naphthae</name>
    <dbReference type="NCBI Taxonomy" id="1886786"/>
    <lineage>
        <taxon>Bacteria</taxon>
        <taxon>Pseudomonadati</taxon>
        <taxon>Pseudomonadota</taxon>
        <taxon>Alphaproteobacteria</taxon>
        <taxon>Sphingomonadales</taxon>
        <taxon>Sphingomonadaceae</taxon>
        <taxon>Sphingobium</taxon>
    </lineage>
</organism>
<dbReference type="Proteomes" id="UP001185984">
    <property type="component" value="Unassembled WGS sequence"/>
</dbReference>
<name>A0ABU4A2J4_9SPHN</name>
<reference evidence="2" key="1">
    <citation type="journal article" date="2022" name="J Environ Chem Eng">
        <title>Biodegradation of petroleum oil using a constructed nonpathogenic and heavy metal-tolerant bacterial consortium isolated from marine sponges.</title>
        <authorList>
            <person name="Dechsakulwatana C."/>
            <person name="Rungsihiranrut A."/>
            <person name="Muangchinda C."/>
            <person name="Ningthoujam R."/>
            <person name="Klankeo P."/>
            <person name="Pinyakong O."/>
        </authorList>
    </citation>
    <scope>NUCLEOTIDE SEQUENCE [LARGE SCALE GENOMIC DNA]</scope>
    <source>
        <strain evidence="2">MO2-4</strain>
    </source>
</reference>
<evidence type="ECO:0000313" key="2">
    <source>
        <dbReference type="Proteomes" id="UP001185984"/>
    </source>
</evidence>
<dbReference type="RefSeq" id="WP_317518117.1">
    <property type="nucleotide sequence ID" value="NZ_JAPTHD010000022.1"/>
</dbReference>
<protein>
    <submittedName>
        <fullName evidence="1">Uncharacterized protein</fullName>
    </submittedName>
</protein>
<comment type="caution">
    <text evidence="1">The sequence shown here is derived from an EMBL/GenBank/DDBJ whole genome shotgun (WGS) entry which is preliminary data.</text>
</comment>
<keyword evidence="2" id="KW-1185">Reference proteome</keyword>
<evidence type="ECO:0000313" key="1">
    <source>
        <dbReference type="EMBL" id="MDV5825812.1"/>
    </source>
</evidence>
<sequence>MKHMTQGRIIWREANAFLETLYVETYGDYVPATLEINGTVYHPKSAADVVRLHVEDTPVLGDWIAVYRTFISNLPNFSSYATIVSPAIRDAIADAILGTDCRLDAIVARLGRGEALQKAVRELAEPIRISTERKDGVVWQRSVKGFAQGLEWLAGLEALYPTPAAWVGEQIGEQTCGAVEGERMWAFAETIFKRRGRAKLGLMGPAITVNFLKDMGLLPFVKPDTFTMRIIGALHGETKEKGTFLEMIRCANDADIWPRAFDRALWLIGSGKFHYLPDDMYRNAAGKGEARIAAFAAHVRSSGPTPDDNPPPHTVQL</sequence>
<proteinExistence type="predicted"/>
<dbReference type="EMBL" id="JAPTHD010000022">
    <property type="protein sequence ID" value="MDV5825812.1"/>
    <property type="molecule type" value="Genomic_DNA"/>
</dbReference>